<dbReference type="AlphaFoldDB" id="A0ABD2AVG4"/>
<comment type="caution">
    <text evidence="1">The sequence shown here is derived from an EMBL/GenBank/DDBJ whole genome shotgun (WGS) entry which is preliminary data.</text>
</comment>
<evidence type="ECO:0000313" key="1">
    <source>
        <dbReference type="EMBL" id="KAL2723680.1"/>
    </source>
</evidence>
<sequence>MQNVEPDDSINEPIVSKIAKYRATSSKNSSLIKLLECTDGYKKAISQEMYLKSARATEGQRSNN</sequence>
<accession>A0ABD2AVG4</accession>
<dbReference type="EMBL" id="JAYRBN010000113">
    <property type="protein sequence ID" value="KAL2723680.1"/>
    <property type="molecule type" value="Genomic_DNA"/>
</dbReference>
<protein>
    <submittedName>
        <fullName evidence="1">Uncharacterized protein</fullName>
    </submittedName>
</protein>
<keyword evidence="2" id="KW-1185">Reference proteome</keyword>
<name>A0ABD2AVG4_VESMC</name>
<gene>
    <name evidence="1" type="ORF">V1477_018912</name>
</gene>
<dbReference type="Proteomes" id="UP001607303">
    <property type="component" value="Unassembled WGS sequence"/>
</dbReference>
<reference evidence="1 2" key="1">
    <citation type="journal article" date="2024" name="Ann. Entomol. Soc. Am.">
        <title>Genomic analyses of the southern and eastern yellowjacket wasps (Hymenoptera: Vespidae) reveal evolutionary signatures of social life.</title>
        <authorList>
            <person name="Catto M.A."/>
            <person name="Caine P.B."/>
            <person name="Orr S.E."/>
            <person name="Hunt B.G."/>
            <person name="Goodisman M.A.D."/>
        </authorList>
    </citation>
    <scope>NUCLEOTIDE SEQUENCE [LARGE SCALE GENOMIC DNA]</scope>
    <source>
        <strain evidence="1">232</strain>
        <tissue evidence="1">Head and thorax</tissue>
    </source>
</reference>
<proteinExistence type="predicted"/>
<evidence type="ECO:0000313" key="2">
    <source>
        <dbReference type="Proteomes" id="UP001607303"/>
    </source>
</evidence>
<organism evidence="1 2">
    <name type="scientific">Vespula maculifrons</name>
    <name type="common">Eastern yellow jacket</name>
    <name type="synonym">Wasp</name>
    <dbReference type="NCBI Taxonomy" id="7453"/>
    <lineage>
        <taxon>Eukaryota</taxon>
        <taxon>Metazoa</taxon>
        <taxon>Ecdysozoa</taxon>
        <taxon>Arthropoda</taxon>
        <taxon>Hexapoda</taxon>
        <taxon>Insecta</taxon>
        <taxon>Pterygota</taxon>
        <taxon>Neoptera</taxon>
        <taxon>Endopterygota</taxon>
        <taxon>Hymenoptera</taxon>
        <taxon>Apocrita</taxon>
        <taxon>Aculeata</taxon>
        <taxon>Vespoidea</taxon>
        <taxon>Vespidae</taxon>
        <taxon>Vespinae</taxon>
        <taxon>Vespula</taxon>
    </lineage>
</organism>